<keyword evidence="2" id="KW-1185">Reference proteome</keyword>
<comment type="caution">
    <text evidence="1">The sequence shown here is derived from an EMBL/GenBank/DDBJ whole genome shotgun (WGS) entry which is preliminary data.</text>
</comment>
<proteinExistence type="predicted"/>
<evidence type="ECO:0000313" key="1">
    <source>
        <dbReference type="EMBL" id="MBB4842919.1"/>
    </source>
</evidence>
<dbReference type="Proteomes" id="UP000562027">
    <property type="component" value="Unassembled WGS sequence"/>
</dbReference>
<accession>A0A840L9W9</accession>
<dbReference type="RefSeq" id="WP_184297652.1">
    <property type="nucleotide sequence ID" value="NZ_JACHLP010000002.1"/>
</dbReference>
<sequence>MNSAHIQRLLRSLNEWAAQREAPPGQDPLADTGEVGSRIQALIAELAALGQRVALRDGRYVIQEGEQP</sequence>
<gene>
    <name evidence="1" type="ORF">HNP55_001434</name>
</gene>
<protein>
    <submittedName>
        <fullName evidence="1">Uncharacterized protein</fullName>
    </submittedName>
</protein>
<name>A0A840L9W9_9BURK</name>
<reference evidence="1 2" key="1">
    <citation type="submission" date="2020-08" db="EMBL/GenBank/DDBJ databases">
        <title>Functional genomics of gut bacteria from endangered species of beetles.</title>
        <authorList>
            <person name="Carlos-Shanley C."/>
        </authorList>
    </citation>
    <scope>NUCLEOTIDE SEQUENCE [LARGE SCALE GENOMIC DNA]</scope>
    <source>
        <strain evidence="1 2">S00239</strain>
    </source>
</reference>
<dbReference type="AlphaFoldDB" id="A0A840L9W9"/>
<organism evidence="1 2">
    <name type="scientific">Roseateles oligotrophus</name>
    <dbReference type="NCBI Taxonomy" id="1769250"/>
    <lineage>
        <taxon>Bacteria</taxon>
        <taxon>Pseudomonadati</taxon>
        <taxon>Pseudomonadota</taxon>
        <taxon>Betaproteobacteria</taxon>
        <taxon>Burkholderiales</taxon>
        <taxon>Sphaerotilaceae</taxon>
        <taxon>Roseateles</taxon>
    </lineage>
</organism>
<evidence type="ECO:0000313" key="2">
    <source>
        <dbReference type="Proteomes" id="UP000562027"/>
    </source>
</evidence>
<dbReference type="EMBL" id="JACHLP010000002">
    <property type="protein sequence ID" value="MBB4842919.1"/>
    <property type="molecule type" value="Genomic_DNA"/>
</dbReference>